<evidence type="ECO:0000313" key="3">
    <source>
        <dbReference type="Proteomes" id="UP000183926"/>
    </source>
</evidence>
<keyword evidence="2" id="KW-0418">Kinase</keyword>
<dbReference type="RefSeq" id="WP_074926927.1">
    <property type="nucleotide sequence ID" value="NZ_FPBL01000002.1"/>
</dbReference>
<name>A0A1I7FWS5_9PROT</name>
<dbReference type="AlphaFoldDB" id="A0A1I7FWS5"/>
<evidence type="ECO:0000256" key="1">
    <source>
        <dbReference type="SAM" id="Phobius"/>
    </source>
</evidence>
<dbReference type="EMBL" id="FPBL01000002">
    <property type="protein sequence ID" value="SFU40601.1"/>
    <property type="molecule type" value="Genomic_DNA"/>
</dbReference>
<dbReference type="OrthoDB" id="9804645at2"/>
<feature type="transmembrane region" description="Helical" evidence="1">
    <location>
        <begin position="58"/>
        <end position="80"/>
    </location>
</feature>
<organism evidence="2 3">
    <name type="scientific">Nitrosomonas eutropha</name>
    <dbReference type="NCBI Taxonomy" id="916"/>
    <lineage>
        <taxon>Bacteria</taxon>
        <taxon>Pseudomonadati</taxon>
        <taxon>Pseudomonadota</taxon>
        <taxon>Betaproteobacteria</taxon>
        <taxon>Nitrosomonadales</taxon>
        <taxon>Nitrosomonadaceae</taxon>
        <taxon>Nitrosomonas</taxon>
    </lineage>
</organism>
<dbReference type="Proteomes" id="UP000183926">
    <property type="component" value="Unassembled WGS sequence"/>
</dbReference>
<protein>
    <submittedName>
        <fullName evidence="2">Two-component system, OmpR family, sensor histidine kinase BaeS</fullName>
    </submittedName>
</protein>
<gene>
    <name evidence="2" type="ORF">SAMN05216339_10248</name>
</gene>
<keyword evidence="1" id="KW-0472">Membrane</keyword>
<keyword evidence="1" id="KW-1133">Transmembrane helix</keyword>
<accession>A0A1I7FWS5</accession>
<sequence>MLLDADESVLFGQEALLPQLDPHPIQNEYQTVGFFGLLPGNPVSQASDIYFMEQQANLFFRIAAAMILLSVLDSGHITLIKSRQLFPG</sequence>
<proteinExistence type="predicted"/>
<keyword evidence="2" id="KW-0808">Transferase</keyword>
<keyword evidence="1" id="KW-0812">Transmembrane</keyword>
<reference evidence="2 3" key="1">
    <citation type="submission" date="2016-10" db="EMBL/GenBank/DDBJ databases">
        <authorList>
            <person name="de Groot N.N."/>
        </authorList>
    </citation>
    <scope>NUCLEOTIDE SEQUENCE [LARGE SCALE GENOMIC DNA]</scope>
    <source>
        <strain evidence="2 3">Nm24</strain>
    </source>
</reference>
<evidence type="ECO:0000313" key="2">
    <source>
        <dbReference type="EMBL" id="SFU40601.1"/>
    </source>
</evidence>
<dbReference type="GO" id="GO:0016301">
    <property type="term" value="F:kinase activity"/>
    <property type="evidence" value="ECO:0007669"/>
    <property type="project" value="UniProtKB-KW"/>
</dbReference>